<evidence type="ECO:0000313" key="2">
    <source>
        <dbReference type="Proteomes" id="UP000345637"/>
    </source>
</evidence>
<dbReference type="Proteomes" id="UP000345637">
    <property type="component" value="Unassembled WGS sequence"/>
</dbReference>
<dbReference type="RefSeq" id="WP_155274639.1">
    <property type="nucleotide sequence ID" value="NZ_CABGNG010000008.1"/>
</dbReference>
<accession>A0A485AHH3</accession>
<gene>
    <name evidence="1" type="ORF">NCTC12998_01338</name>
</gene>
<protein>
    <submittedName>
        <fullName evidence="1">Uncharacterized protein</fullName>
    </submittedName>
</protein>
<dbReference type="AlphaFoldDB" id="A0A485AHH3"/>
<dbReference type="EMBL" id="CAADJE010000016">
    <property type="protein sequence ID" value="VFS60494.1"/>
    <property type="molecule type" value="Genomic_DNA"/>
</dbReference>
<evidence type="ECO:0000313" key="1">
    <source>
        <dbReference type="EMBL" id="VFS60494.1"/>
    </source>
</evidence>
<name>A0A485AHH3_RAOPL</name>
<organism evidence="1 2">
    <name type="scientific">Raoultella planticola</name>
    <name type="common">Klebsiella planticola</name>
    <dbReference type="NCBI Taxonomy" id="575"/>
    <lineage>
        <taxon>Bacteria</taxon>
        <taxon>Pseudomonadati</taxon>
        <taxon>Pseudomonadota</taxon>
        <taxon>Gammaproteobacteria</taxon>
        <taxon>Enterobacterales</taxon>
        <taxon>Enterobacteriaceae</taxon>
        <taxon>Klebsiella/Raoultella group</taxon>
        <taxon>Raoultella</taxon>
    </lineage>
</organism>
<proteinExistence type="predicted"/>
<reference evidence="1 2" key="1">
    <citation type="submission" date="2019-03" db="EMBL/GenBank/DDBJ databases">
        <authorList>
            <consortium name="Pathogen Informatics"/>
        </authorList>
    </citation>
    <scope>NUCLEOTIDE SEQUENCE [LARGE SCALE GENOMIC DNA]</scope>
    <source>
        <strain evidence="1 2">NCTC12998</strain>
    </source>
</reference>
<sequence length="63" mass="7108">MSAYAAGNFTDAEETIYTKDLGKSGRLFKRKNGLTAMFFPLQGGRTMLKKWRCDTGLDITNNR</sequence>